<name>A0A7N0VGH3_KALFE</name>
<sequence length="148" mass="16661">MSSNSFLNLQYNLSKRRFSPQPSRLLSWRQRSAVKPGYQPSTEELRRVFDRFDSNRDGKISQQEYKVILKALGKEGAVADVPSLFRAADLDGDGISAEEVMEVMRRLGERCGLEECRRMVRGVDGDGDGLVDVDEFMSMMTAGSSRLC</sequence>
<evidence type="ECO:0000256" key="2">
    <source>
        <dbReference type="ARBA" id="ARBA00022737"/>
    </source>
</evidence>
<keyword evidence="6" id="KW-1185">Reference proteome</keyword>
<accession>A0A7N0VGH3</accession>
<evidence type="ECO:0000256" key="1">
    <source>
        <dbReference type="ARBA" id="ARBA00022723"/>
    </source>
</evidence>
<dbReference type="InterPro" id="IPR011992">
    <property type="entry name" value="EF-hand-dom_pair"/>
</dbReference>
<dbReference type="InterPro" id="IPR039647">
    <property type="entry name" value="EF_hand_pair_protein_CML-like"/>
</dbReference>
<dbReference type="SUPFAM" id="SSF47473">
    <property type="entry name" value="EF-hand"/>
    <property type="match status" value="1"/>
</dbReference>
<protein>
    <recommendedName>
        <fullName evidence="4">EF-hand domain-containing protein</fullName>
    </recommendedName>
</protein>
<reference evidence="5" key="1">
    <citation type="submission" date="2021-01" db="UniProtKB">
        <authorList>
            <consortium name="EnsemblPlants"/>
        </authorList>
    </citation>
    <scope>IDENTIFICATION</scope>
</reference>
<dbReference type="Proteomes" id="UP000594263">
    <property type="component" value="Unplaced"/>
</dbReference>
<feature type="domain" description="EF-hand" evidence="4">
    <location>
        <begin position="111"/>
        <end position="146"/>
    </location>
</feature>
<feature type="domain" description="EF-hand" evidence="4">
    <location>
        <begin position="40"/>
        <end position="75"/>
    </location>
</feature>
<dbReference type="PANTHER" id="PTHR10891">
    <property type="entry name" value="EF-HAND CALCIUM-BINDING DOMAIN CONTAINING PROTEIN"/>
    <property type="match status" value="1"/>
</dbReference>
<evidence type="ECO:0000259" key="4">
    <source>
        <dbReference type="PROSITE" id="PS50222"/>
    </source>
</evidence>
<dbReference type="InterPro" id="IPR018247">
    <property type="entry name" value="EF_Hand_1_Ca_BS"/>
</dbReference>
<dbReference type="CDD" id="cd00051">
    <property type="entry name" value="EFh"/>
    <property type="match status" value="2"/>
</dbReference>
<evidence type="ECO:0000256" key="3">
    <source>
        <dbReference type="ARBA" id="ARBA00022837"/>
    </source>
</evidence>
<dbReference type="PROSITE" id="PS50222">
    <property type="entry name" value="EF_HAND_2"/>
    <property type="match status" value="3"/>
</dbReference>
<dbReference type="Pfam" id="PF13202">
    <property type="entry name" value="EF-hand_5"/>
    <property type="match status" value="1"/>
</dbReference>
<dbReference type="Gramene" id="Kaladp0760s0002.1.v1.1">
    <property type="protein sequence ID" value="Kaladp0760s0002.1.v1.1"/>
    <property type="gene ID" value="Kaladp0760s0002.v1.1"/>
</dbReference>
<dbReference type="SMART" id="SM00054">
    <property type="entry name" value="EFh"/>
    <property type="match status" value="3"/>
</dbReference>
<evidence type="ECO:0000313" key="5">
    <source>
        <dbReference type="EnsemblPlants" id="Kaladp0760s0002.1.v1.1"/>
    </source>
</evidence>
<organism evidence="5 6">
    <name type="scientific">Kalanchoe fedtschenkoi</name>
    <name type="common">Lavender scallops</name>
    <name type="synonym">South American air plant</name>
    <dbReference type="NCBI Taxonomy" id="63787"/>
    <lineage>
        <taxon>Eukaryota</taxon>
        <taxon>Viridiplantae</taxon>
        <taxon>Streptophyta</taxon>
        <taxon>Embryophyta</taxon>
        <taxon>Tracheophyta</taxon>
        <taxon>Spermatophyta</taxon>
        <taxon>Magnoliopsida</taxon>
        <taxon>eudicotyledons</taxon>
        <taxon>Gunneridae</taxon>
        <taxon>Pentapetalae</taxon>
        <taxon>Saxifragales</taxon>
        <taxon>Crassulaceae</taxon>
        <taxon>Kalanchoe</taxon>
    </lineage>
</organism>
<evidence type="ECO:0000313" key="6">
    <source>
        <dbReference type="Proteomes" id="UP000594263"/>
    </source>
</evidence>
<proteinExistence type="predicted"/>
<dbReference type="Pfam" id="PF13499">
    <property type="entry name" value="EF-hand_7"/>
    <property type="match status" value="1"/>
</dbReference>
<dbReference type="GO" id="GO:0005509">
    <property type="term" value="F:calcium ion binding"/>
    <property type="evidence" value="ECO:0007669"/>
    <property type="project" value="InterPro"/>
</dbReference>
<keyword evidence="1" id="KW-0479">Metal-binding</keyword>
<feature type="domain" description="EF-hand" evidence="4">
    <location>
        <begin position="76"/>
        <end position="110"/>
    </location>
</feature>
<dbReference type="InterPro" id="IPR002048">
    <property type="entry name" value="EF_hand_dom"/>
</dbReference>
<dbReference type="Gene3D" id="1.10.238.10">
    <property type="entry name" value="EF-hand"/>
    <property type="match status" value="2"/>
</dbReference>
<dbReference type="PROSITE" id="PS00018">
    <property type="entry name" value="EF_HAND_1"/>
    <property type="match status" value="2"/>
</dbReference>
<keyword evidence="3" id="KW-0106">Calcium</keyword>
<keyword evidence="2" id="KW-0677">Repeat</keyword>
<dbReference type="AlphaFoldDB" id="A0A7N0VGH3"/>
<dbReference type="EnsemblPlants" id="Kaladp0760s0002.1.v1.1">
    <property type="protein sequence ID" value="Kaladp0760s0002.1.v1.1"/>
    <property type="gene ID" value="Kaladp0760s0002.v1.1"/>
</dbReference>